<dbReference type="Proteomes" id="UP000605518">
    <property type="component" value="Segment"/>
</dbReference>
<protein>
    <submittedName>
        <fullName evidence="1">Uncharacterized protein</fullName>
    </submittedName>
</protein>
<name>A0A7S5URP2_9CAUD</name>
<sequence>MDKWDMWFSSVTSKVIFHNQYDIWFEHLIELDTIGM</sequence>
<keyword evidence="2" id="KW-1185">Reference proteome</keyword>
<reference evidence="1" key="1">
    <citation type="submission" date="2020-01" db="EMBL/GenBank/DDBJ databases">
        <title>Patterns of diversity and host range of bacteriophage communities associated with bean-nodulatin bacteria.</title>
        <authorList>
            <person name="Vann Cauwenberghe J."/>
            <person name="Santamaria R.I."/>
            <person name="Bustos P."/>
            <person name="Juarez S."/>
            <person name="Gonzalez V."/>
        </authorList>
    </citation>
    <scope>NUCLEOTIDE SEQUENCE</scope>
</reference>
<dbReference type="EMBL" id="MN988486">
    <property type="protein sequence ID" value="QIG68055.1"/>
    <property type="molecule type" value="Genomic_DNA"/>
</dbReference>
<proteinExistence type="predicted"/>
<accession>A0A7S5URP2</accession>
<evidence type="ECO:0000313" key="1">
    <source>
        <dbReference type="EMBL" id="QIG68055.1"/>
    </source>
</evidence>
<gene>
    <name evidence="1" type="ORF">EVB55_120</name>
</gene>
<organism evidence="1 2">
    <name type="scientific">Rhizobium phage RHph_Y68</name>
    <dbReference type="NCBI Taxonomy" id="2509787"/>
    <lineage>
        <taxon>Viruses</taxon>
        <taxon>Duplodnaviria</taxon>
        <taxon>Heunggongvirae</taxon>
        <taxon>Uroviricota</taxon>
        <taxon>Caudoviricetes</taxon>
        <taxon>Pootjesviridae</taxon>
        <taxon>Staniewskivirinae</taxon>
        <taxon>Trinifflemingvirus</taxon>
        <taxon>Trinifflemingvirus Y68</taxon>
    </lineage>
</organism>
<evidence type="ECO:0000313" key="2">
    <source>
        <dbReference type="Proteomes" id="UP000605518"/>
    </source>
</evidence>